<keyword evidence="3" id="KW-1185">Reference proteome</keyword>
<dbReference type="PANTHER" id="PTHR48206">
    <property type="entry name" value="CHLOROPLAST SENSOR KINASE, CHLOROPLASTIC"/>
    <property type="match status" value="1"/>
</dbReference>
<dbReference type="Proteomes" id="UP001630127">
    <property type="component" value="Unassembled WGS sequence"/>
</dbReference>
<name>A0ABD2Y5G9_9GENT</name>
<dbReference type="AlphaFoldDB" id="A0ABD2Y5G9"/>
<dbReference type="InterPro" id="IPR036890">
    <property type="entry name" value="HATPase_C_sf"/>
</dbReference>
<proteinExistence type="predicted"/>
<feature type="compositionally biased region" description="Basic and acidic residues" evidence="1">
    <location>
        <begin position="72"/>
        <end position="87"/>
    </location>
</feature>
<dbReference type="SUPFAM" id="SSF55874">
    <property type="entry name" value="ATPase domain of HSP90 chaperone/DNA topoisomerase II/histidine kinase"/>
    <property type="match status" value="1"/>
</dbReference>
<evidence type="ECO:0000313" key="2">
    <source>
        <dbReference type="EMBL" id="KAL3501122.1"/>
    </source>
</evidence>
<feature type="region of interest" description="Disordered" evidence="1">
    <location>
        <begin position="51"/>
        <end position="90"/>
    </location>
</feature>
<accession>A0ABD2Y5G9</accession>
<protein>
    <recommendedName>
        <fullName evidence="4">Chloroplast sensor kinase, chloroplastic</fullName>
    </recommendedName>
</protein>
<reference evidence="2 3" key="1">
    <citation type="submission" date="2024-11" db="EMBL/GenBank/DDBJ databases">
        <title>A near-complete genome assembly of Cinchona calisaya.</title>
        <authorList>
            <person name="Lian D.C."/>
            <person name="Zhao X.W."/>
            <person name="Wei L."/>
        </authorList>
    </citation>
    <scope>NUCLEOTIDE SEQUENCE [LARGE SCALE GENOMIC DNA]</scope>
    <source>
        <tissue evidence="2">Nenye</tissue>
    </source>
</reference>
<evidence type="ECO:0000313" key="3">
    <source>
        <dbReference type="Proteomes" id="UP001630127"/>
    </source>
</evidence>
<dbReference type="Gene3D" id="3.30.565.10">
    <property type="entry name" value="Histidine kinase-like ATPase, C-terminal domain"/>
    <property type="match status" value="1"/>
</dbReference>
<feature type="compositionally biased region" description="Polar residues" evidence="1">
    <location>
        <begin position="57"/>
        <end position="68"/>
    </location>
</feature>
<gene>
    <name evidence="2" type="ORF">ACH5RR_035571</name>
</gene>
<dbReference type="InterPro" id="IPR053334">
    <property type="entry name" value="Chloroplast_Sensor_Kinase"/>
</dbReference>
<dbReference type="PANTHER" id="PTHR48206:SF1">
    <property type="entry name" value="CHLOROPLAST SENSOR KINASE, CHLOROPLASTIC"/>
    <property type="match status" value="1"/>
</dbReference>
<dbReference type="EMBL" id="JBJUIK010000015">
    <property type="protein sequence ID" value="KAL3501122.1"/>
    <property type="molecule type" value="Genomic_DNA"/>
</dbReference>
<evidence type="ECO:0000256" key="1">
    <source>
        <dbReference type="SAM" id="MobiDB-lite"/>
    </source>
</evidence>
<sequence>MMMLSVAAIPPNSTLSKPNTPYQTNCNLLFIHPTPHNPTLTPCRATAVNAASSSSTPLRYTSHGQSSSNHRKINESDDGRGGEREDYQGEEDMVPSASAVAAIIRKVSTSPVEFVQRIEKAGSKNSGGAGGGGGLVLPSVDFQRLCLEQLDLFRRIVHPDALLSVYVRPAGSYVMDRLELRRITFYPVVNEADIVILVGNFGIPAGLRSAEAAVSSRAAEFFPELRSVVFPMVKHPFVVGFLVAEFPQMILGEEARPSPGESCFLPNITDSKLMELQMFKGKSAEIFGFTTEQILNAENISRSLAMAHVLDQKAILLQQSSWQNNVRMSSLVEQIRGSLSGIRTLSKMLSVHMRRSEISFDIVEDILMLGDHMRDILQQLQDAVYLTKANIIHNNGGELKTMHEPPHGHPNSINETQESYEAFSLNPTANDSEIPMPPLALAPLKQKAVRKPCNVSDVLNELVGAVEPLARKQQRFLKVSEISQPLQVAVEEPALRQALSNLIEGSLLRTQVGGKVEIVSTGAPAGGALVIIDDDGPDMHYMTQVHSLTPFGMDLFTEDKVEDNMTWNFIAGLAVAREILESYGCVVRVISPRTSDVGIGAGGTRIEMWLPYATPGTDEIDLV</sequence>
<organism evidence="2 3">
    <name type="scientific">Cinchona calisaya</name>
    <dbReference type="NCBI Taxonomy" id="153742"/>
    <lineage>
        <taxon>Eukaryota</taxon>
        <taxon>Viridiplantae</taxon>
        <taxon>Streptophyta</taxon>
        <taxon>Embryophyta</taxon>
        <taxon>Tracheophyta</taxon>
        <taxon>Spermatophyta</taxon>
        <taxon>Magnoliopsida</taxon>
        <taxon>eudicotyledons</taxon>
        <taxon>Gunneridae</taxon>
        <taxon>Pentapetalae</taxon>
        <taxon>asterids</taxon>
        <taxon>lamiids</taxon>
        <taxon>Gentianales</taxon>
        <taxon>Rubiaceae</taxon>
        <taxon>Cinchonoideae</taxon>
        <taxon>Cinchoneae</taxon>
        <taxon>Cinchona</taxon>
    </lineage>
</organism>
<comment type="caution">
    <text evidence="2">The sequence shown here is derived from an EMBL/GenBank/DDBJ whole genome shotgun (WGS) entry which is preliminary data.</text>
</comment>
<evidence type="ECO:0008006" key="4">
    <source>
        <dbReference type="Google" id="ProtNLM"/>
    </source>
</evidence>